<feature type="chain" id="PRO_5008508561" evidence="4">
    <location>
        <begin position="38"/>
        <end position="165"/>
    </location>
</feature>
<name>A0A199W4M0_ANACO</name>
<dbReference type="InterPro" id="IPR000010">
    <property type="entry name" value="Cystatin_dom"/>
</dbReference>
<evidence type="ECO:0000259" key="5">
    <source>
        <dbReference type="SMART" id="SM00043"/>
    </source>
</evidence>
<evidence type="ECO:0000313" key="7">
    <source>
        <dbReference type="Proteomes" id="UP000092600"/>
    </source>
</evidence>
<keyword evidence="2" id="KW-0646">Protease inhibitor</keyword>
<dbReference type="PANTHER" id="PTHR47373">
    <property type="entry name" value="CYSTEINE PROTEINASE INHIBITOR 2"/>
    <property type="match status" value="1"/>
</dbReference>
<proteinExistence type="inferred from homology"/>
<organism evidence="6 7">
    <name type="scientific">Ananas comosus</name>
    <name type="common">Pineapple</name>
    <name type="synonym">Ananas ananas</name>
    <dbReference type="NCBI Taxonomy" id="4615"/>
    <lineage>
        <taxon>Eukaryota</taxon>
        <taxon>Viridiplantae</taxon>
        <taxon>Streptophyta</taxon>
        <taxon>Embryophyta</taxon>
        <taxon>Tracheophyta</taxon>
        <taxon>Spermatophyta</taxon>
        <taxon>Magnoliopsida</taxon>
        <taxon>Liliopsida</taxon>
        <taxon>Poales</taxon>
        <taxon>Bromeliaceae</taxon>
        <taxon>Bromelioideae</taxon>
        <taxon>Ananas</taxon>
    </lineage>
</organism>
<dbReference type="Pfam" id="PF16845">
    <property type="entry name" value="SQAPI"/>
    <property type="match status" value="1"/>
</dbReference>
<accession>A0A199W4M0</accession>
<evidence type="ECO:0000313" key="6">
    <source>
        <dbReference type="EMBL" id="OAY84437.1"/>
    </source>
</evidence>
<keyword evidence="4" id="KW-0732">Signal</keyword>
<feature type="signal peptide" evidence="4">
    <location>
        <begin position="1"/>
        <end position="37"/>
    </location>
</feature>
<sequence>MAAGSIRSPISSSSSLLLSFNSILLFLLALSVTAASAAFDVGPISLRDDGGIAPGRKVGGRAEVRGVQTDRQVQDLGLFCIEEHNRRLRRRDGGGGGGAATSAGLLTFGRVVAAQRQVVSGIKYYLRIAAFADGGERRSFDAVVVVKPWLPSRTLISFGPAVDRY</sequence>
<dbReference type="InterPro" id="IPR046350">
    <property type="entry name" value="Cystatin_sf"/>
</dbReference>
<evidence type="ECO:0000256" key="3">
    <source>
        <dbReference type="ARBA" id="ARBA00022704"/>
    </source>
</evidence>
<dbReference type="AlphaFoldDB" id="A0A199W4M0"/>
<keyword evidence="3" id="KW-0789">Thiol protease inhibitor</keyword>
<dbReference type="PANTHER" id="PTHR47373:SF1">
    <property type="entry name" value="CYSTEINE PROTEINASE INHIBITOR 2"/>
    <property type="match status" value="1"/>
</dbReference>
<dbReference type="Proteomes" id="UP000092600">
    <property type="component" value="Unassembled WGS sequence"/>
</dbReference>
<reference evidence="6 7" key="1">
    <citation type="journal article" date="2016" name="DNA Res.">
        <title>The draft genome of MD-2 pineapple using hybrid error correction of long reads.</title>
        <authorList>
            <person name="Redwan R.M."/>
            <person name="Saidin A."/>
            <person name="Kumar S.V."/>
        </authorList>
    </citation>
    <scope>NUCLEOTIDE SEQUENCE [LARGE SCALE GENOMIC DNA]</scope>
    <source>
        <strain evidence="7">cv. MD2</strain>
        <tissue evidence="6">Leaf</tissue>
    </source>
</reference>
<comment type="similarity">
    <text evidence="1">Belongs to the cystatin family. Phytocystatin subfamily.</text>
</comment>
<gene>
    <name evidence="6" type="ORF">ACMD2_03895</name>
</gene>
<dbReference type="EMBL" id="LSRQ01000221">
    <property type="protein sequence ID" value="OAY84437.1"/>
    <property type="molecule type" value="Genomic_DNA"/>
</dbReference>
<evidence type="ECO:0000256" key="2">
    <source>
        <dbReference type="ARBA" id="ARBA00022690"/>
    </source>
</evidence>
<dbReference type="STRING" id="4615.A0A199W4M0"/>
<dbReference type="GO" id="GO:0004869">
    <property type="term" value="F:cysteine-type endopeptidase inhibitor activity"/>
    <property type="evidence" value="ECO:0007669"/>
    <property type="project" value="UniProtKB-KW"/>
</dbReference>
<dbReference type="SMART" id="SM00043">
    <property type="entry name" value="CY"/>
    <property type="match status" value="1"/>
</dbReference>
<protein>
    <submittedName>
        <fullName evidence="6">Cysteine proteinase inhibitor 4</fullName>
    </submittedName>
</protein>
<dbReference type="SUPFAM" id="SSF54403">
    <property type="entry name" value="Cystatin/monellin"/>
    <property type="match status" value="1"/>
</dbReference>
<comment type="caution">
    <text evidence="6">The sequence shown here is derived from an EMBL/GenBank/DDBJ whole genome shotgun (WGS) entry which is preliminary data.</text>
</comment>
<dbReference type="CDD" id="cd00042">
    <property type="entry name" value="CY"/>
    <property type="match status" value="1"/>
</dbReference>
<evidence type="ECO:0000256" key="4">
    <source>
        <dbReference type="SAM" id="SignalP"/>
    </source>
</evidence>
<evidence type="ECO:0000256" key="1">
    <source>
        <dbReference type="ARBA" id="ARBA00007233"/>
    </source>
</evidence>
<dbReference type="Gene3D" id="3.10.450.10">
    <property type="match status" value="1"/>
</dbReference>
<feature type="domain" description="Cystatin" evidence="5">
    <location>
        <begin position="56"/>
        <end position="161"/>
    </location>
</feature>